<dbReference type="NCBIfam" id="TIGR02262">
    <property type="entry name" value="benz_CoA_lig"/>
    <property type="match status" value="1"/>
</dbReference>
<dbReference type="InterPro" id="IPR045851">
    <property type="entry name" value="AMP-bd_C_sf"/>
</dbReference>
<evidence type="ECO:0000259" key="3">
    <source>
        <dbReference type="Pfam" id="PF13193"/>
    </source>
</evidence>
<dbReference type="GO" id="GO:0016405">
    <property type="term" value="F:CoA-ligase activity"/>
    <property type="evidence" value="ECO:0007669"/>
    <property type="project" value="InterPro"/>
</dbReference>
<evidence type="ECO:0000256" key="1">
    <source>
        <dbReference type="ARBA" id="ARBA00022598"/>
    </source>
</evidence>
<evidence type="ECO:0000259" key="2">
    <source>
        <dbReference type="Pfam" id="PF00501"/>
    </source>
</evidence>
<dbReference type="Pfam" id="PF00501">
    <property type="entry name" value="AMP-binding"/>
    <property type="match status" value="1"/>
</dbReference>
<accession>D8WWJ7</accession>
<dbReference type="Gene3D" id="3.30.300.30">
    <property type="match status" value="1"/>
</dbReference>
<feature type="domain" description="AMP-binding enzyme C-terminal" evidence="3">
    <location>
        <begin position="431"/>
        <end position="509"/>
    </location>
</feature>
<proteinExistence type="predicted"/>
<evidence type="ECO:0000313" key="4">
    <source>
        <dbReference type="EMBL" id="ADJ93951.1"/>
    </source>
</evidence>
<dbReference type="InterPro" id="IPR025110">
    <property type="entry name" value="AMP-bd_C"/>
</dbReference>
<dbReference type="EMBL" id="GU357941">
    <property type="protein sequence ID" value="ADJ93951.1"/>
    <property type="molecule type" value="Genomic_DNA"/>
</dbReference>
<dbReference type="AlphaFoldDB" id="D8WWJ7"/>
<name>D8WWJ7_9FIRM</name>
<dbReference type="PANTHER" id="PTHR43352:SF1">
    <property type="entry name" value="ANTHRANILATE--COA LIGASE"/>
    <property type="match status" value="1"/>
</dbReference>
<protein>
    <submittedName>
        <fullName evidence="4">Putative benzoate-CoA ligase BzlA</fullName>
    </submittedName>
</protein>
<dbReference type="InterPro" id="IPR011957">
    <property type="entry name" value="Benz_CoA_lig"/>
</dbReference>
<keyword evidence="1 4" id="KW-0436">Ligase</keyword>
<dbReference type="Gene3D" id="3.40.50.12780">
    <property type="entry name" value="N-terminal domain of ligase-like"/>
    <property type="match status" value="1"/>
</dbReference>
<dbReference type="PANTHER" id="PTHR43352">
    <property type="entry name" value="ACETYL-COA SYNTHETASE"/>
    <property type="match status" value="1"/>
</dbReference>
<dbReference type="GO" id="GO:0044550">
    <property type="term" value="P:secondary metabolite biosynthetic process"/>
    <property type="evidence" value="ECO:0007669"/>
    <property type="project" value="TreeGrafter"/>
</dbReference>
<feature type="domain" description="AMP-dependent synthetase/ligase" evidence="2">
    <location>
        <begin position="25"/>
        <end position="381"/>
    </location>
</feature>
<organism evidence="4">
    <name type="scientific">Clostridia bacterium enrichment culture clone BF</name>
    <dbReference type="NCBI Taxonomy" id="857391"/>
    <lineage>
        <taxon>Bacteria</taxon>
        <taxon>Bacillati</taxon>
        <taxon>Bacillota</taxon>
        <taxon>Clostridia</taxon>
        <taxon>environmental samples</taxon>
    </lineage>
</organism>
<reference evidence="4" key="1">
    <citation type="journal article" date="2010" name="Environ. Microbiol.">
        <title>Identification of enzymes involved in anaerobic benzene degradation by a strictly anaerobic iron-reducing enrichment culture.</title>
        <authorList>
            <person name="Abu Laban N."/>
            <person name="Selesi D."/>
            <person name="Rattei T."/>
            <person name="Tischler P."/>
            <person name="Meckenstock R.U."/>
        </authorList>
    </citation>
    <scope>NUCLEOTIDE SEQUENCE</scope>
</reference>
<dbReference type="SUPFAM" id="SSF56801">
    <property type="entry name" value="Acetyl-CoA synthetase-like"/>
    <property type="match status" value="1"/>
</dbReference>
<dbReference type="GO" id="GO:0016878">
    <property type="term" value="F:acid-thiol ligase activity"/>
    <property type="evidence" value="ECO:0007669"/>
    <property type="project" value="TreeGrafter"/>
</dbReference>
<dbReference type="Pfam" id="PF13193">
    <property type="entry name" value="AMP-binding_C"/>
    <property type="match status" value="1"/>
</dbReference>
<sequence length="514" mass="57093">MSDFQFEIPSQFNAGWYLIDRNIEEGRGDKVAIYCNDERLTYHEVFVASNKLGNILKHLGVEIENRVLLLMPDSPELLIGMLGAMRIGAVPIVANTMLPSSDILYILNDSRAKVAIVHKSLFNIVEPIRNELTYLKQLIVLGEASEGDLSYQDLMQSASAELTVANTSADDSAVWQYSSGTTGRPKGIVHLHRNIVQHYFAFAKGVLGITENDITFSVAKLFFGYGQGNGFYWAFCAGASTVLLPERPEPETVLKTVQKYKPTLYFGVPTSYNAILQIPTVEKKYDFSSVRLCVSAGEALPAAVYQRWMEKFNLEIIDGLGSTECFHIFIANRPGKIVPGSSGTPLPGYEAKVVDDQGNQLPPGEIGTLMVKGSSFAARYWNKHELSKKTFIGEWVNTGDSYYTDENGLFWFSGRGDDMIKAGGIWVSPIEVEGTLLAHPAVLECGVVGEQDQDGLVKPKAYVVLKESFSPGEEMVKELQLYVKNKIAPYKYPRWIEFINELPKTATGKYRDLS</sequence>
<dbReference type="InterPro" id="IPR042099">
    <property type="entry name" value="ANL_N_sf"/>
</dbReference>
<dbReference type="InterPro" id="IPR000873">
    <property type="entry name" value="AMP-dep_synth/lig_dom"/>
</dbReference>
<feature type="non-terminal residue" evidence="4">
    <location>
        <position position="514"/>
    </location>
</feature>
<dbReference type="GO" id="GO:0005524">
    <property type="term" value="F:ATP binding"/>
    <property type="evidence" value="ECO:0007669"/>
    <property type="project" value="InterPro"/>
</dbReference>